<evidence type="ECO:0000256" key="4">
    <source>
        <dbReference type="ARBA" id="ARBA00022989"/>
    </source>
</evidence>
<gene>
    <name evidence="15" type="ORF">DBRI00130_LOCUS80</name>
</gene>
<evidence type="ECO:0000256" key="2">
    <source>
        <dbReference type="ARBA" id="ARBA00022448"/>
    </source>
</evidence>
<keyword evidence="6 12" id="KW-0472">Membrane</keyword>
<dbReference type="InterPro" id="IPR001320">
    <property type="entry name" value="Iontro_rcpt_C"/>
</dbReference>
<name>A0A7S4V5L2_9STRA</name>
<feature type="compositionally biased region" description="Basic and acidic residues" evidence="11">
    <location>
        <begin position="696"/>
        <end position="708"/>
    </location>
</feature>
<dbReference type="InterPro" id="IPR015683">
    <property type="entry name" value="Ionotropic_Glu_rcpt"/>
</dbReference>
<feature type="transmembrane region" description="Helical" evidence="12">
    <location>
        <begin position="600"/>
        <end position="619"/>
    </location>
</feature>
<feature type="transmembrane region" description="Helical" evidence="12">
    <location>
        <begin position="403"/>
        <end position="427"/>
    </location>
</feature>
<dbReference type="Pfam" id="PF00060">
    <property type="entry name" value="Lig_chan"/>
    <property type="match status" value="1"/>
</dbReference>
<dbReference type="AlphaFoldDB" id="A0A7S4V5L2"/>
<evidence type="ECO:0000256" key="1">
    <source>
        <dbReference type="ARBA" id="ARBA00004141"/>
    </source>
</evidence>
<organism evidence="15">
    <name type="scientific">Ditylum brightwellii</name>
    <dbReference type="NCBI Taxonomy" id="49249"/>
    <lineage>
        <taxon>Eukaryota</taxon>
        <taxon>Sar</taxon>
        <taxon>Stramenopiles</taxon>
        <taxon>Ochrophyta</taxon>
        <taxon>Bacillariophyta</taxon>
        <taxon>Mediophyceae</taxon>
        <taxon>Lithodesmiophycidae</taxon>
        <taxon>Lithodesmiales</taxon>
        <taxon>Lithodesmiaceae</taxon>
        <taxon>Ditylum</taxon>
    </lineage>
</organism>
<accession>A0A7S4V5L2</accession>
<dbReference type="EMBL" id="HBNS01000094">
    <property type="protein sequence ID" value="CAE4577785.1"/>
    <property type="molecule type" value="Transcribed_RNA"/>
</dbReference>
<evidence type="ECO:0000256" key="13">
    <source>
        <dbReference type="SAM" id="SignalP"/>
    </source>
</evidence>
<proteinExistence type="predicted"/>
<reference evidence="15" key="1">
    <citation type="submission" date="2021-01" db="EMBL/GenBank/DDBJ databases">
        <authorList>
            <person name="Corre E."/>
            <person name="Pelletier E."/>
            <person name="Niang G."/>
            <person name="Scheremetjew M."/>
            <person name="Finn R."/>
            <person name="Kale V."/>
            <person name="Holt S."/>
            <person name="Cochrane G."/>
            <person name="Meng A."/>
            <person name="Brown T."/>
            <person name="Cohen L."/>
        </authorList>
    </citation>
    <scope>NUCLEOTIDE SEQUENCE</scope>
    <source>
        <strain evidence="15">GSO104</strain>
    </source>
</reference>
<dbReference type="SUPFAM" id="SSF53850">
    <property type="entry name" value="Periplasmic binding protein-like II"/>
    <property type="match status" value="1"/>
</dbReference>
<dbReference type="GO" id="GO:0016020">
    <property type="term" value="C:membrane"/>
    <property type="evidence" value="ECO:0007669"/>
    <property type="project" value="UniProtKB-SubCell"/>
</dbReference>
<dbReference type="GO" id="GO:0015276">
    <property type="term" value="F:ligand-gated monoatomic ion channel activity"/>
    <property type="evidence" value="ECO:0007669"/>
    <property type="project" value="InterPro"/>
</dbReference>
<sequence length="718" mass="80194">MIPSIQLFLLLGASSVFGRHNDQASIQRKRRLSVKENDGVIPDYPDSAMAQKPNGDDSCPCMSFDELQASGLNMIDTNALASDLGPEVNITTYGHGCAPHDELASVCTDHDQCTHIVPLPSDCDKFWCARSWCYVNTSNCNVLHKPSIYYSDRHFSYATCGHIDSFTLADRRKAVEGKTYRVAFNANSGGWKGSYNPDGNFAINDNWNGPVVDFIKYAAMVGKFTINVTRPPEWLYPESKWFYGSNIFDYCVYATSLGYLDFCIGAYTITSKRAAFADFFETTDNGLYLITFVDSGGTSWDVFRKEFLTVFQPFEWKVWMLIMFFFIPALSILMLTHEYGAPGSAYPRTVPVLVQEDGINGQRRVRERPVPIIKHIVESIYVGILAFFHNTFSQGVVTVGGKIHLLAIASFVMMVYSVYTANLAAILTQDIQRASPNSVKGVINAGYRVCAERKVSEIITKLYSIDREIFIPDPVDQGGDGLPGFNCPECAARTRIFDFMKQDNKNSDLYCDVAIASLEDLEVLQSYGEHCNKTRIGDVLAHQSNGIPIYSDVSKELISLFHELENDGYMKRALNDAQPESTCPERTGEGTALTLQQMTGIWITTCSFALLGLVVKLFWKNFYHQKGPIKERTIQRYDQWKFPTGHSVIIDGQQFDPGSFVYDTSPKDQIEQHSQLSILGGLSELKEDSSSVQDINESKSDAFDDDNKSTGTSNGSEA</sequence>
<dbReference type="Gene3D" id="1.10.287.70">
    <property type="match status" value="1"/>
</dbReference>
<keyword evidence="13" id="KW-0732">Signal</keyword>
<keyword evidence="7" id="KW-0675">Receptor</keyword>
<feature type="region of interest" description="Disordered" evidence="11">
    <location>
        <begin position="687"/>
        <end position="718"/>
    </location>
</feature>
<evidence type="ECO:0000256" key="10">
    <source>
        <dbReference type="ARBA" id="ARBA00023303"/>
    </source>
</evidence>
<keyword evidence="2" id="KW-0813">Transport</keyword>
<keyword evidence="10" id="KW-0407">Ion channel</keyword>
<dbReference type="PANTHER" id="PTHR18966">
    <property type="entry name" value="IONOTROPIC GLUTAMATE RECEPTOR"/>
    <property type="match status" value="1"/>
</dbReference>
<evidence type="ECO:0000256" key="6">
    <source>
        <dbReference type="ARBA" id="ARBA00023136"/>
    </source>
</evidence>
<evidence type="ECO:0000313" key="15">
    <source>
        <dbReference type="EMBL" id="CAE4577785.1"/>
    </source>
</evidence>
<keyword evidence="9" id="KW-1071">Ligand-gated ion channel</keyword>
<evidence type="ECO:0000256" key="11">
    <source>
        <dbReference type="SAM" id="MobiDB-lite"/>
    </source>
</evidence>
<evidence type="ECO:0000256" key="3">
    <source>
        <dbReference type="ARBA" id="ARBA00022692"/>
    </source>
</evidence>
<keyword evidence="5" id="KW-0406">Ion transport</keyword>
<keyword evidence="8" id="KW-0325">Glycoprotein</keyword>
<feature type="chain" id="PRO_5030918417" description="Ionotropic glutamate receptor C-terminal domain-containing protein" evidence="13">
    <location>
        <begin position="19"/>
        <end position="718"/>
    </location>
</feature>
<keyword evidence="4 12" id="KW-1133">Transmembrane helix</keyword>
<feature type="transmembrane region" description="Helical" evidence="12">
    <location>
        <begin position="316"/>
        <end position="335"/>
    </location>
</feature>
<evidence type="ECO:0000259" key="14">
    <source>
        <dbReference type="Pfam" id="PF00060"/>
    </source>
</evidence>
<keyword evidence="3 12" id="KW-0812">Transmembrane</keyword>
<evidence type="ECO:0000256" key="9">
    <source>
        <dbReference type="ARBA" id="ARBA00023286"/>
    </source>
</evidence>
<evidence type="ECO:0000256" key="8">
    <source>
        <dbReference type="ARBA" id="ARBA00023180"/>
    </source>
</evidence>
<feature type="compositionally biased region" description="Polar residues" evidence="11">
    <location>
        <begin position="709"/>
        <end position="718"/>
    </location>
</feature>
<feature type="domain" description="Ionotropic glutamate receptor C-terminal" evidence="14">
    <location>
        <begin position="316"/>
        <end position="605"/>
    </location>
</feature>
<feature type="transmembrane region" description="Helical" evidence="12">
    <location>
        <begin position="372"/>
        <end position="391"/>
    </location>
</feature>
<comment type="subcellular location">
    <subcellularLocation>
        <location evidence="1">Membrane</location>
        <topology evidence="1">Multi-pass membrane protein</topology>
    </subcellularLocation>
</comment>
<feature type="signal peptide" evidence="13">
    <location>
        <begin position="1"/>
        <end position="18"/>
    </location>
</feature>
<evidence type="ECO:0000256" key="5">
    <source>
        <dbReference type="ARBA" id="ARBA00023065"/>
    </source>
</evidence>
<protein>
    <recommendedName>
        <fullName evidence="14">Ionotropic glutamate receptor C-terminal domain-containing protein</fullName>
    </recommendedName>
</protein>
<evidence type="ECO:0000256" key="12">
    <source>
        <dbReference type="SAM" id="Phobius"/>
    </source>
</evidence>
<evidence type="ECO:0000256" key="7">
    <source>
        <dbReference type="ARBA" id="ARBA00023170"/>
    </source>
</evidence>